<feature type="coiled-coil region" evidence="1">
    <location>
        <begin position="23"/>
        <end position="57"/>
    </location>
</feature>
<dbReference type="OrthoDB" id="1939754at2759"/>
<proteinExistence type="predicted"/>
<dbReference type="PANTHER" id="PTHR33701:SF3">
    <property type="entry name" value="TRANSCRIPTIONAL REGULATOR ATRX"/>
    <property type="match status" value="1"/>
</dbReference>
<dbReference type="PANTHER" id="PTHR33701">
    <property type="entry name" value="TRANSMEMBRANE PROTEIN"/>
    <property type="match status" value="1"/>
</dbReference>
<gene>
    <name evidence="3" type="ORF">F511_06769</name>
</gene>
<evidence type="ECO:0000256" key="2">
    <source>
        <dbReference type="SAM" id="MobiDB-lite"/>
    </source>
</evidence>
<name>A0A2Z7D6M9_9LAMI</name>
<evidence type="ECO:0000256" key="1">
    <source>
        <dbReference type="SAM" id="Coils"/>
    </source>
</evidence>
<feature type="compositionally biased region" description="Polar residues" evidence="2">
    <location>
        <begin position="281"/>
        <end position="293"/>
    </location>
</feature>
<organism evidence="3 4">
    <name type="scientific">Dorcoceras hygrometricum</name>
    <dbReference type="NCBI Taxonomy" id="472368"/>
    <lineage>
        <taxon>Eukaryota</taxon>
        <taxon>Viridiplantae</taxon>
        <taxon>Streptophyta</taxon>
        <taxon>Embryophyta</taxon>
        <taxon>Tracheophyta</taxon>
        <taxon>Spermatophyta</taxon>
        <taxon>Magnoliopsida</taxon>
        <taxon>eudicotyledons</taxon>
        <taxon>Gunneridae</taxon>
        <taxon>Pentapetalae</taxon>
        <taxon>asterids</taxon>
        <taxon>lamiids</taxon>
        <taxon>Lamiales</taxon>
        <taxon>Gesneriaceae</taxon>
        <taxon>Didymocarpoideae</taxon>
        <taxon>Trichosporeae</taxon>
        <taxon>Loxocarpinae</taxon>
        <taxon>Dorcoceras</taxon>
    </lineage>
</organism>
<dbReference type="Proteomes" id="UP000250235">
    <property type="component" value="Unassembled WGS sequence"/>
</dbReference>
<accession>A0A2Z7D6M9</accession>
<feature type="region of interest" description="Disordered" evidence="2">
    <location>
        <begin position="600"/>
        <end position="619"/>
    </location>
</feature>
<feature type="compositionally biased region" description="Low complexity" evidence="2">
    <location>
        <begin position="600"/>
        <end position="610"/>
    </location>
</feature>
<protein>
    <submittedName>
        <fullName evidence="3">Uncharacterized protein</fullName>
    </submittedName>
</protein>
<dbReference type="AlphaFoldDB" id="A0A2Z7D6M9"/>
<feature type="region of interest" description="Disordered" evidence="2">
    <location>
        <begin position="281"/>
        <end position="301"/>
    </location>
</feature>
<evidence type="ECO:0000313" key="3">
    <source>
        <dbReference type="EMBL" id="KZV55292.1"/>
    </source>
</evidence>
<dbReference type="EMBL" id="KQ988979">
    <property type="protein sequence ID" value="KZV55292.1"/>
    <property type="molecule type" value="Genomic_DNA"/>
</dbReference>
<reference evidence="3 4" key="1">
    <citation type="journal article" date="2015" name="Proc. Natl. Acad. Sci. U.S.A.">
        <title>The resurrection genome of Boea hygrometrica: A blueprint for survival of dehydration.</title>
        <authorList>
            <person name="Xiao L."/>
            <person name="Yang G."/>
            <person name="Zhang L."/>
            <person name="Yang X."/>
            <person name="Zhao S."/>
            <person name="Ji Z."/>
            <person name="Zhou Q."/>
            <person name="Hu M."/>
            <person name="Wang Y."/>
            <person name="Chen M."/>
            <person name="Xu Y."/>
            <person name="Jin H."/>
            <person name="Xiao X."/>
            <person name="Hu G."/>
            <person name="Bao F."/>
            <person name="Hu Y."/>
            <person name="Wan P."/>
            <person name="Li L."/>
            <person name="Deng X."/>
            <person name="Kuang T."/>
            <person name="Xiang C."/>
            <person name="Zhu J.K."/>
            <person name="Oliver M.J."/>
            <person name="He Y."/>
        </authorList>
    </citation>
    <scope>NUCLEOTIDE SEQUENCE [LARGE SCALE GENOMIC DNA]</scope>
    <source>
        <strain evidence="4">cv. XS01</strain>
    </source>
</reference>
<keyword evidence="4" id="KW-1185">Reference proteome</keyword>
<evidence type="ECO:0000313" key="4">
    <source>
        <dbReference type="Proteomes" id="UP000250235"/>
    </source>
</evidence>
<sequence length="633" mass="70728">MEDSNAMTIEFLRARLLSERSVSKTARQRADELSNRVAELAEQLKLASLQRKKAEKATADVLAILENHGISDVSEGYDSNSDNAEALNETRTISLMTKDTSTNLEVRRNEIEDFSSSELESSVSIGRSLSWKSTNDSQCSLEKKKYVDPVRRKYNFPLNGSSARRAGKSCRRIRRRETRLMEEFQNDSPVKATYTGDGSNGSDCDPESLRKCTEYYSEKQHMENLMLESDSVNQKTNEHYISERDGDMESALKHQALLIVQFEEEEKAQREWEERYRANNCGAQDSCDPNTHSDLSEEQDEMKLPEFSDAAGTLSSDNLEINGKLLQTHFGDELGTHQNFLTPLDAKKGLLQDQGCNHIITCEPPMLESTFPVIKENFDKENSRKDHEAPTLPIYCTTTHSSTNTSSNAKKTFPPNVSASISSSNNLPVVLQETSKDLGSVLEALQQAKSSLKQKNTCSLPTAGGTSDTLDTFRFPPTSPALFRLPTDYQFETTAAAKHPLFDAKSSFAKFSPEICGDKLYPKPCTDLRNDVSDCTLTFPSIPLTESWHGATPQRSLGYPRHDPPSHNILNHTAPCTNTVPPVQHSYPFFPDITRKLPSSDGTSISVSSSEPTVPPAARFSSYDESFRRYMSR</sequence>
<keyword evidence="1" id="KW-0175">Coiled coil</keyword>